<keyword evidence="1" id="KW-1133">Transmembrane helix</keyword>
<dbReference type="EMBL" id="MT254578">
    <property type="protein sequence ID" value="QIW89822.1"/>
    <property type="molecule type" value="Genomic_DNA"/>
</dbReference>
<dbReference type="Proteomes" id="UP000503405">
    <property type="component" value="Segment"/>
</dbReference>
<keyword evidence="3" id="KW-1185">Reference proteome</keyword>
<evidence type="ECO:0000256" key="1">
    <source>
        <dbReference type="SAM" id="Phobius"/>
    </source>
</evidence>
<keyword evidence="1" id="KW-0472">Membrane</keyword>
<accession>A0A6H0X6F5</accession>
<proteinExistence type="predicted"/>
<sequence length="29" mass="3066">MDEIIIATGLISFFVGLILGISVGEKLSE</sequence>
<evidence type="ECO:0000313" key="2">
    <source>
        <dbReference type="EMBL" id="QIW89822.1"/>
    </source>
</evidence>
<organism evidence="2 3">
    <name type="scientific">Bacillus phage Izhevsk</name>
    <dbReference type="NCBI Taxonomy" id="2724322"/>
    <lineage>
        <taxon>Viruses</taxon>
        <taxon>Duplodnaviria</taxon>
        <taxon>Heunggongvirae</taxon>
        <taxon>Uroviricota</taxon>
        <taxon>Caudoviricetes</taxon>
        <taxon>Joanripponvirinae</taxon>
        <taxon>Tsamsavirus</taxon>
        <taxon>Tsamsavirus izhevsk</taxon>
    </lineage>
</organism>
<gene>
    <name evidence="2" type="ORF">Izhevsk_141</name>
</gene>
<reference evidence="2 3" key="1">
    <citation type="submission" date="2020-03" db="EMBL/GenBank/DDBJ databases">
        <authorList>
            <person name="Skorynina A."/>
            <person name="Kazantseva O."/>
            <person name="Baycher S."/>
            <person name="Piligrimova E."/>
            <person name="Kuliabin V."/>
            <person name="Shadrin A."/>
        </authorList>
    </citation>
    <scope>NUCLEOTIDE SEQUENCE [LARGE SCALE GENOMIC DNA]</scope>
</reference>
<name>A0A6H0X6F5_9CAUD</name>
<keyword evidence="1" id="KW-0812">Transmembrane</keyword>
<evidence type="ECO:0000313" key="3">
    <source>
        <dbReference type="Proteomes" id="UP000503405"/>
    </source>
</evidence>
<feature type="transmembrane region" description="Helical" evidence="1">
    <location>
        <begin position="6"/>
        <end position="24"/>
    </location>
</feature>
<protein>
    <submittedName>
        <fullName evidence="2">Uncharacterized protein</fullName>
    </submittedName>
</protein>